<dbReference type="InterPro" id="IPR038720">
    <property type="entry name" value="YprB_RNase_H-like_dom"/>
</dbReference>
<protein>
    <submittedName>
        <fullName evidence="2">TM0106 family RecB-like putative nuclease</fullName>
    </submittedName>
</protein>
<dbReference type="EMBL" id="BAAARB010000025">
    <property type="protein sequence ID" value="GAA2391455.1"/>
    <property type="molecule type" value="Genomic_DNA"/>
</dbReference>
<comment type="caution">
    <text evidence="2">The sequence shown here is derived from an EMBL/GenBank/DDBJ whole genome shotgun (WGS) entry which is preliminary data.</text>
</comment>
<accession>A0ABP5V071</accession>
<evidence type="ECO:0000313" key="2">
    <source>
        <dbReference type="EMBL" id="GAA2391455.1"/>
    </source>
</evidence>
<organism evidence="2 3">
    <name type="scientific">Gordonia cholesterolivorans</name>
    <dbReference type="NCBI Taxonomy" id="559625"/>
    <lineage>
        <taxon>Bacteria</taxon>
        <taxon>Bacillati</taxon>
        <taxon>Actinomycetota</taxon>
        <taxon>Actinomycetes</taxon>
        <taxon>Mycobacteriales</taxon>
        <taxon>Gordoniaceae</taxon>
        <taxon>Gordonia</taxon>
    </lineage>
</organism>
<evidence type="ECO:0000313" key="3">
    <source>
        <dbReference type="Proteomes" id="UP001501170"/>
    </source>
</evidence>
<keyword evidence="3" id="KW-1185">Reference proteome</keyword>
<gene>
    <name evidence="2" type="ORF">GCM10009855_34220</name>
</gene>
<sequence>MGSAILGARNLTGCEHRLALDSAAAADGVAKPETAEANRRIEAAQAHRRHVLDLIRGFWSDRPEGTVVVVEAADHRDRVAATRAAMDRGAQWILQAALPTDVERGRRGHAEALLRHGEGYLPIIVVNHRVTTTIAEPREGEVPTLRTSPLFGWHPEPDATRSFRSRRGDVMRLAQIAAMLDDLGRLHAPREEALGGLIGLDADCIVVVPLGESAHDYDETFDRRRAIAAGDIATSPRRVSECRSCHWWPRCEAELTEKRDVSLVVGGNQGQILRDIGVVTIDQLADYRGAEPAEWVGAVRFDDTVVSAKCWVRDIPLVRRHDRPRVQRADVEVDVDMESYSERGAYMWGTLLTDNTDPARPVAYRPFVTWDPLPTRDEGRSFAQFWAWLTAERDAARAAGKTFAAYCYSQHAENRWLRGSADRFADMPGVPSRTAVDAFIASREWVDVFEAVNDNFVCPKGKGLKRIAPVAGFNWRDDEAGGEASMEWYAAAVGLDGAVRDESQRERLLQYNEDDVRATKVLREWIDSDEVLELPLAADLLAENAGGGVLPGGR</sequence>
<reference evidence="3" key="1">
    <citation type="journal article" date="2019" name="Int. J. Syst. Evol. Microbiol.">
        <title>The Global Catalogue of Microorganisms (GCM) 10K type strain sequencing project: providing services to taxonomists for standard genome sequencing and annotation.</title>
        <authorList>
            <consortium name="The Broad Institute Genomics Platform"/>
            <consortium name="The Broad Institute Genome Sequencing Center for Infectious Disease"/>
            <person name="Wu L."/>
            <person name="Ma J."/>
        </authorList>
    </citation>
    <scope>NUCLEOTIDE SEQUENCE [LARGE SCALE GENOMIC DNA]</scope>
    <source>
        <strain evidence="3">JCM 16227</strain>
    </source>
</reference>
<feature type="domain" description="YprB ribonuclease H-like" evidence="1">
    <location>
        <begin position="438"/>
        <end position="526"/>
    </location>
</feature>
<dbReference type="InterPro" id="IPR019993">
    <property type="entry name" value="RecB_nuclease_TM0106_put"/>
</dbReference>
<dbReference type="Pfam" id="PF13482">
    <property type="entry name" value="RNase_H_2"/>
    <property type="match status" value="1"/>
</dbReference>
<dbReference type="RefSeq" id="WP_006898093.1">
    <property type="nucleotide sequence ID" value="NZ_BAAARB010000025.1"/>
</dbReference>
<name>A0ABP5V071_9ACTN</name>
<dbReference type="Proteomes" id="UP001501170">
    <property type="component" value="Unassembled WGS sequence"/>
</dbReference>
<dbReference type="NCBIfam" id="TIGR03491">
    <property type="entry name" value="TM0106 family RecB-like putative nuclease"/>
    <property type="match status" value="1"/>
</dbReference>
<evidence type="ECO:0000259" key="1">
    <source>
        <dbReference type="Pfam" id="PF13482"/>
    </source>
</evidence>
<proteinExistence type="predicted"/>